<dbReference type="GO" id="GO:0006355">
    <property type="term" value="P:regulation of DNA-templated transcription"/>
    <property type="evidence" value="ECO:0007669"/>
    <property type="project" value="UniProtKB-ARBA"/>
</dbReference>
<organism evidence="5 6">
    <name type="scientific">Roseibium aggregatum (strain ATCC 25650 / DSM 13394 / JCM 20685 / NBRC 16684 / NCIMB 2208 / IAM 12614 / B1)</name>
    <name type="common">Stappia aggregata</name>
    <dbReference type="NCBI Taxonomy" id="384765"/>
    <lineage>
        <taxon>Bacteria</taxon>
        <taxon>Pseudomonadati</taxon>
        <taxon>Pseudomonadota</taxon>
        <taxon>Alphaproteobacteria</taxon>
        <taxon>Hyphomicrobiales</taxon>
        <taxon>Stappiaceae</taxon>
        <taxon>Roseibium</taxon>
    </lineage>
</organism>
<dbReference type="Gene3D" id="3.30.70.920">
    <property type="match status" value="1"/>
</dbReference>
<dbReference type="PRINTS" id="PR00033">
    <property type="entry name" value="HTHASNC"/>
</dbReference>
<dbReference type="PROSITE" id="PS00519">
    <property type="entry name" value="HTH_ASNC_1"/>
    <property type="match status" value="1"/>
</dbReference>
<evidence type="ECO:0000313" key="5">
    <source>
        <dbReference type="EMBL" id="EAV43871.1"/>
    </source>
</evidence>
<dbReference type="AlphaFoldDB" id="A0NTW2"/>
<dbReference type="PANTHER" id="PTHR30154:SF17">
    <property type="entry name" value="DNA-BINDING TRANSCRIPTIONAL ACTIVATOR DECR"/>
    <property type="match status" value="1"/>
</dbReference>
<dbReference type="PROSITE" id="PS50956">
    <property type="entry name" value="HTH_ASNC_2"/>
    <property type="match status" value="1"/>
</dbReference>
<dbReference type="InterPro" id="IPR019888">
    <property type="entry name" value="Tscrpt_reg_AsnC-like"/>
</dbReference>
<keyword evidence="2" id="KW-0238">DNA-binding</keyword>
<dbReference type="InterPro" id="IPR011008">
    <property type="entry name" value="Dimeric_a/b-barrel"/>
</dbReference>
<evidence type="ECO:0000259" key="4">
    <source>
        <dbReference type="PROSITE" id="PS50956"/>
    </source>
</evidence>
<dbReference type="SUPFAM" id="SSF46785">
    <property type="entry name" value="Winged helix' DNA-binding domain"/>
    <property type="match status" value="1"/>
</dbReference>
<evidence type="ECO:0000313" key="6">
    <source>
        <dbReference type="Proteomes" id="UP000004848"/>
    </source>
</evidence>
<accession>A0NTW2</accession>
<dbReference type="Pfam" id="PF13404">
    <property type="entry name" value="HTH_AsnC-type"/>
    <property type="match status" value="1"/>
</dbReference>
<dbReference type="InterPro" id="IPR011991">
    <property type="entry name" value="ArsR-like_HTH"/>
</dbReference>
<gene>
    <name evidence="5" type="ORF">SIAM614_12123</name>
</gene>
<protein>
    <submittedName>
        <fullName evidence="5">Transcriptional regulator, AsnC family protein</fullName>
    </submittedName>
</protein>
<dbReference type="InterPro" id="IPR019887">
    <property type="entry name" value="Tscrpt_reg_AsnC/Lrp_C"/>
</dbReference>
<dbReference type="SMART" id="SM00344">
    <property type="entry name" value="HTH_ASNC"/>
    <property type="match status" value="1"/>
</dbReference>
<reference evidence="5 6" key="1">
    <citation type="submission" date="2006-05" db="EMBL/GenBank/DDBJ databases">
        <authorList>
            <person name="King G."/>
            <person name="Ferriera S."/>
            <person name="Johnson J."/>
            <person name="Kravitz S."/>
            <person name="Beeson K."/>
            <person name="Sutton G."/>
            <person name="Rogers Y.-H."/>
            <person name="Friedman R."/>
            <person name="Frazier M."/>
            <person name="Venter J.C."/>
        </authorList>
    </citation>
    <scope>NUCLEOTIDE SEQUENCE [LARGE SCALE GENOMIC DNA]</scope>
    <source>
        <strain evidence="6">ATCC 25650 / DSM 13394 / JCM 20685 / NBRC 16684 / NCIMB 2208 / IAM 12614 / B1</strain>
    </source>
</reference>
<dbReference type="InterPro" id="IPR036388">
    <property type="entry name" value="WH-like_DNA-bd_sf"/>
</dbReference>
<dbReference type="Gene3D" id="1.10.10.10">
    <property type="entry name" value="Winged helix-like DNA-binding domain superfamily/Winged helix DNA-binding domain"/>
    <property type="match status" value="1"/>
</dbReference>
<keyword evidence="3" id="KW-0804">Transcription</keyword>
<dbReference type="eggNOG" id="COG1522">
    <property type="taxonomic scope" value="Bacteria"/>
</dbReference>
<dbReference type="Proteomes" id="UP000004848">
    <property type="component" value="Unassembled WGS sequence"/>
</dbReference>
<dbReference type="GO" id="GO:0043565">
    <property type="term" value="F:sequence-specific DNA binding"/>
    <property type="evidence" value="ECO:0007669"/>
    <property type="project" value="InterPro"/>
</dbReference>
<dbReference type="InterPro" id="IPR019885">
    <property type="entry name" value="Tscrpt_reg_HTH_AsnC-type_CS"/>
</dbReference>
<dbReference type="EMBL" id="AAUW01000008">
    <property type="protein sequence ID" value="EAV43871.1"/>
    <property type="molecule type" value="Genomic_DNA"/>
</dbReference>
<evidence type="ECO:0000256" key="1">
    <source>
        <dbReference type="ARBA" id="ARBA00023015"/>
    </source>
</evidence>
<evidence type="ECO:0000256" key="3">
    <source>
        <dbReference type="ARBA" id="ARBA00023163"/>
    </source>
</evidence>
<dbReference type="PANTHER" id="PTHR30154">
    <property type="entry name" value="LEUCINE-RESPONSIVE REGULATORY PROTEIN"/>
    <property type="match status" value="1"/>
</dbReference>
<dbReference type="InterPro" id="IPR000485">
    <property type="entry name" value="AsnC-type_HTH_dom"/>
</dbReference>
<comment type="caution">
    <text evidence="5">The sequence shown here is derived from an EMBL/GenBank/DDBJ whole genome shotgun (WGS) entry which is preliminary data.</text>
</comment>
<dbReference type="SUPFAM" id="SSF54909">
    <property type="entry name" value="Dimeric alpha+beta barrel"/>
    <property type="match status" value="1"/>
</dbReference>
<dbReference type="CDD" id="cd00090">
    <property type="entry name" value="HTH_ARSR"/>
    <property type="match status" value="1"/>
</dbReference>
<dbReference type="InterPro" id="IPR036390">
    <property type="entry name" value="WH_DNA-bd_sf"/>
</dbReference>
<feature type="domain" description="HTH asnC-type" evidence="4">
    <location>
        <begin position="27"/>
        <end position="88"/>
    </location>
</feature>
<keyword evidence="1" id="KW-0805">Transcription regulation</keyword>
<dbReference type="GO" id="GO:0043200">
    <property type="term" value="P:response to amino acid"/>
    <property type="evidence" value="ECO:0007669"/>
    <property type="project" value="TreeGrafter"/>
</dbReference>
<evidence type="ECO:0000256" key="2">
    <source>
        <dbReference type="ARBA" id="ARBA00023125"/>
    </source>
</evidence>
<dbReference type="Pfam" id="PF01037">
    <property type="entry name" value="AsnC_trans_reg"/>
    <property type="match status" value="1"/>
</dbReference>
<name>A0NTW2_ROSAI</name>
<dbReference type="GO" id="GO:0005829">
    <property type="term" value="C:cytosol"/>
    <property type="evidence" value="ECO:0007669"/>
    <property type="project" value="TreeGrafter"/>
</dbReference>
<proteinExistence type="predicted"/>
<sequence length="189" mass="21263">MKMISQLGAVCAVGKVCGSRPDLEHMIDRIDRRILSILQEDCTVPVAEIGRRVGLSTTPCWRRIQKMEEDGVITGRVALLDPAKVNAKVTAFVAITTSQHSEDWLKKFADVIREFPEVVEFYRMAGQVDYLLRVAVPDIEAYDAFYKKLIARIDISDVSTTFAMEQIKNTTALPLSYVATEKPKPDRDN</sequence>